<gene>
    <name evidence="1" type="ORF">ACFFU4_13365</name>
</gene>
<organism evidence="1 2">
    <name type="scientific">Roseovarius ramblicola</name>
    <dbReference type="NCBI Taxonomy" id="2022336"/>
    <lineage>
        <taxon>Bacteria</taxon>
        <taxon>Pseudomonadati</taxon>
        <taxon>Pseudomonadota</taxon>
        <taxon>Alphaproteobacteria</taxon>
        <taxon>Rhodobacterales</taxon>
        <taxon>Roseobacteraceae</taxon>
        <taxon>Roseovarius</taxon>
    </lineage>
</organism>
<sequence length="118" mass="13532">MVLITPEEGPSGLSNAINSLEEQLADMRGELEALYRRIRAGEFDELKNATRATAEIRQWLRIAIDMEAQLEKRRQHERGIVHGYAIDFDAARVEIRCRMDRLARKRCAARVPRCPGRG</sequence>
<name>A0ABV5I231_9RHOB</name>
<proteinExistence type="predicted"/>
<protein>
    <submittedName>
        <fullName evidence="1">Uncharacterized protein</fullName>
    </submittedName>
</protein>
<dbReference type="EMBL" id="JBHMEC010000017">
    <property type="protein sequence ID" value="MFB9150738.1"/>
    <property type="molecule type" value="Genomic_DNA"/>
</dbReference>
<dbReference type="RefSeq" id="WP_377070268.1">
    <property type="nucleotide sequence ID" value="NZ_JBHMEC010000017.1"/>
</dbReference>
<accession>A0ABV5I231</accession>
<dbReference type="Proteomes" id="UP001589670">
    <property type="component" value="Unassembled WGS sequence"/>
</dbReference>
<evidence type="ECO:0000313" key="2">
    <source>
        <dbReference type="Proteomes" id="UP001589670"/>
    </source>
</evidence>
<evidence type="ECO:0000313" key="1">
    <source>
        <dbReference type="EMBL" id="MFB9150738.1"/>
    </source>
</evidence>
<reference evidence="1 2" key="1">
    <citation type="submission" date="2024-09" db="EMBL/GenBank/DDBJ databases">
        <authorList>
            <person name="Sun Q."/>
            <person name="Mori K."/>
        </authorList>
    </citation>
    <scope>NUCLEOTIDE SEQUENCE [LARGE SCALE GENOMIC DNA]</scope>
    <source>
        <strain evidence="1 2">CECT 9424</strain>
    </source>
</reference>
<keyword evidence="2" id="KW-1185">Reference proteome</keyword>
<comment type="caution">
    <text evidence="1">The sequence shown here is derived from an EMBL/GenBank/DDBJ whole genome shotgun (WGS) entry which is preliminary data.</text>
</comment>